<feature type="region of interest" description="Disordered" evidence="2">
    <location>
        <begin position="1"/>
        <end position="56"/>
    </location>
</feature>
<feature type="compositionally biased region" description="Polar residues" evidence="2">
    <location>
        <begin position="10"/>
        <end position="20"/>
    </location>
</feature>
<dbReference type="PANTHER" id="PTHR12794:SF0">
    <property type="entry name" value="GEM-ASSOCIATED PROTEIN 2"/>
    <property type="match status" value="1"/>
</dbReference>
<dbReference type="Pfam" id="PF04938">
    <property type="entry name" value="SIP1"/>
    <property type="match status" value="1"/>
</dbReference>
<proteinExistence type="inferred from homology"/>
<evidence type="ECO:0000313" key="4">
    <source>
        <dbReference type="Proteomes" id="UP000785200"/>
    </source>
</evidence>
<organism evidence="3 4">
    <name type="scientific">Hyphodiscus hymeniophilus</name>
    <dbReference type="NCBI Taxonomy" id="353542"/>
    <lineage>
        <taxon>Eukaryota</taxon>
        <taxon>Fungi</taxon>
        <taxon>Dikarya</taxon>
        <taxon>Ascomycota</taxon>
        <taxon>Pezizomycotina</taxon>
        <taxon>Leotiomycetes</taxon>
        <taxon>Helotiales</taxon>
        <taxon>Hyphodiscaceae</taxon>
        <taxon>Hyphodiscus</taxon>
    </lineage>
</organism>
<dbReference type="OrthoDB" id="428895at2759"/>
<comment type="similarity">
    <text evidence="1">Belongs to the gemin-2 family.</text>
</comment>
<name>A0A9P6VKW1_9HELO</name>
<gene>
    <name evidence="3" type="ORF">D0Z07_3400</name>
</gene>
<dbReference type="GO" id="GO:0005634">
    <property type="term" value="C:nucleus"/>
    <property type="evidence" value="ECO:0007669"/>
    <property type="project" value="TreeGrafter"/>
</dbReference>
<evidence type="ECO:0000256" key="2">
    <source>
        <dbReference type="SAM" id="MobiDB-lite"/>
    </source>
</evidence>
<dbReference type="Gene3D" id="1.20.58.1070">
    <property type="match status" value="1"/>
</dbReference>
<protein>
    <submittedName>
        <fullName evidence="3">Uncharacterized protein</fullName>
    </submittedName>
</protein>
<comment type="caution">
    <text evidence="3">The sequence shown here is derived from an EMBL/GenBank/DDBJ whole genome shotgun (WGS) entry which is preliminary data.</text>
</comment>
<feature type="region of interest" description="Disordered" evidence="2">
    <location>
        <begin position="313"/>
        <end position="380"/>
    </location>
</feature>
<dbReference type="InterPro" id="IPR035426">
    <property type="entry name" value="Gemin2/Brr1"/>
</dbReference>
<dbReference type="PANTHER" id="PTHR12794">
    <property type="entry name" value="GEMIN2"/>
    <property type="match status" value="1"/>
</dbReference>
<dbReference type="AlphaFoldDB" id="A0A9P6VKW1"/>
<feature type="compositionally biased region" description="Acidic residues" evidence="2">
    <location>
        <begin position="45"/>
        <end position="56"/>
    </location>
</feature>
<sequence>MAGNKRKYGQDSSNEIYTNKSRAKPTMEARVDPTYGQRSAIPGLDDADVDGDEEELNYDDKDALSYLRAVRKEATSIPNLLVAPKLPSSGDGRDIYENGIGDFRGWYEDGAYCAAPQESSPTSYGAAEAEEDVGKDPQLAYFDSILLRYETLRAQLHQTPPPEAVARLDKDRPTHLGKSTTAKIRWWKWKMQEVDPVPAQVASMDKETVLKLLQLMKNGNLLKRGAEVQVGISRWAWGLLARLPDRGELTSEEIGVVRELGKKAVLVGMGLKEEQAWEESMNAVEAGFNEDDYEEGDSVVNDDEIDLDIDVGLEESELEPIGSEADTLDNRSNKRQKIGPQLPTDNATRDPIVVSKPDDEDPSSITRGKEEEENESPSEDLAAAKARILAALDHSSAEEALQEVVRLEDDDVIRSKKSAARWNTKATVDMIITVAGEMYGQRDLLEFRQSWGDVEEV</sequence>
<accession>A0A9P6VKW1</accession>
<dbReference type="EMBL" id="VNKQ01000006">
    <property type="protein sequence ID" value="KAG0650136.1"/>
    <property type="molecule type" value="Genomic_DNA"/>
</dbReference>
<dbReference type="GO" id="GO:0032797">
    <property type="term" value="C:SMN complex"/>
    <property type="evidence" value="ECO:0007669"/>
    <property type="project" value="TreeGrafter"/>
</dbReference>
<evidence type="ECO:0000256" key="1">
    <source>
        <dbReference type="ARBA" id="ARBA00025758"/>
    </source>
</evidence>
<keyword evidence="4" id="KW-1185">Reference proteome</keyword>
<dbReference type="GO" id="GO:0000387">
    <property type="term" value="P:spliceosomal snRNP assembly"/>
    <property type="evidence" value="ECO:0007669"/>
    <property type="project" value="InterPro"/>
</dbReference>
<evidence type="ECO:0000313" key="3">
    <source>
        <dbReference type="EMBL" id="KAG0650136.1"/>
    </source>
</evidence>
<dbReference type="Proteomes" id="UP000785200">
    <property type="component" value="Unassembled WGS sequence"/>
</dbReference>
<reference evidence="3" key="1">
    <citation type="submission" date="2019-07" db="EMBL/GenBank/DDBJ databases">
        <title>Hyphodiscus hymeniophilus genome sequencing and assembly.</title>
        <authorList>
            <person name="Kramer G."/>
            <person name="Nodwell J."/>
        </authorList>
    </citation>
    <scope>NUCLEOTIDE SEQUENCE</scope>
    <source>
        <strain evidence="3">ATCC 34498</strain>
    </source>
</reference>